<evidence type="ECO:0000256" key="4">
    <source>
        <dbReference type="ARBA" id="ARBA00023125"/>
    </source>
</evidence>
<dbReference type="HOGENOM" id="CLU_035741_0_0_1"/>
<dbReference type="GO" id="GO:0000981">
    <property type="term" value="F:DNA-binding transcription factor activity, RNA polymerase II-specific"/>
    <property type="evidence" value="ECO:0007669"/>
    <property type="project" value="InterPro"/>
</dbReference>
<feature type="domain" description="BZIP" evidence="9">
    <location>
        <begin position="76"/>
        <end position="126"/>
    </location>
</feature>
<dbReference type="SUPFAM" id="SSF57959">
    <property type="entry name" value="Leucine zipper domain"/>
    <property type="match status" value="1"/>
</dbReference>
<sequence>MDAPSPSASIDPASLAMTGYSQSFPATPPQSEHAASPPPEAADQQKKKRKAWGQPVPEIKQILPPRKRAKTAEEKEQRKNERILRNRRAADKSRQRQKAAVADLEVRQIRIEQENASLRDLVARYQSRFGVQADFPAPSLAEPSSMDFDLDSTPAPVDVKTTYNTPSYAPSPSEAAETVSNHPTLVESEDLPTLKHESPVLAPQLNLINDHAEADHSASMATFGSFAPVSVSTGHMGYQPAIVPIQSDFSAWAQLPPSSIPDLDDISNLLNDNSLADLQSLPDFGTEIIQDLDGTGFLLHPDQLPTNSFFDFDAFDTDQTSSLPHETSEPTSRMQPTHGAPITGSDRPGFAASS</sequence>
<evidence type="ECO:0000256" key="8">
    <source>
        <dbReference type="SAM" id="MobiDB-lite"/>
    </source>
</evidence>
<feature type="compositionally biased region" description="Low complexity" evidence="8">
    <location>
        <begin position="1"/>
        <end position="16"/>
    </location>
</feature>
<name>A0A072PV07_9EURO</name>
<dbReference type="GO" id="GO:0003677">
    <property type="term" value="F:DNA binding"/>
    <property type="evidence" value="ECO:0007669"/>
    <property type="project" value="UniProtKB-KW"/>
</dbReference>
<evidence type="ECO:0000256" key="6">
    <source>
        <dbReference type="ARBA" id="ARBA00023230"/>
    </source>
</evidence>
<organism evidence="10 11">
    <name type="scientific">Exophiala aquamarina CBS 119918</name>
    <dbReference type="NCBI Taxonomy" id="1182545"/>
    <lineage>
        <taxon>Eukaryota</taxon>
        <taxon>Fungi</taxon>
        <taxon>Dikarya</taxon>
        <taxon>Ascomycota</taxon>
        <taxon>Pezizomycotina</taxon>
        <taxon>Eurotiomycetes</taxon>
        <taxon>Chaetothyriomycetidae</taxon>
        <taxon>Chaetothyriales</taxon>
        <taxon>Herpotrichiellaceae</taxon>
        <taxon>Exophiala</taxon>
    </lineage>
</organism>
<keyword evidence="5" id="KW-0804">Transcription</keyword>
<feature type="compositionally biased region" description="Basic and acidic residues" evidence="8">
    <location>
        <begin position="70"/>
        <end position="94"/>
    </location>
</feature>
<comment type="similarity">
    <text evidence="2">Belongs to the bZIP family.</text>
</comment>
<keyword evidence="3" id="KW-0805">Transcription regulation</keyword>
<dbReference type="GO" id="GO:0006986">
    <property type="term" value="P:response to unfolded protein"/>
    <property type="evidence" value="ECO:0007669"/>
    <property type="project" value="UniProtKB-KW"/>
</dbReference>
<keyword evidence="6" id="KW-0834">Unfolded protein response</keyword>
<dbReference type="InterPro" id="IPR004827">
    <property type="entry name" value="bZIP"/>
</dbReference>
<evidence type="ECO:0000256" key="2">
    <source>
        <dbReference type="ARBA" id="ARBA00007163"/>
    </source>
</evidence>
<dbReference type="GO" id="GO:0005634">
    <property type="term" value="C:nucleus"/>
    <property type="evidence" value="ECO:0007669"/>
    <property type="project" value="UniProtKB-SubCell"/>
</dbReference>
<dbReference type="InterPro" id="IPR044280">
    <property type="entry name" value="Hac1/HY5"/>
</dbReference>
<feature type="compositionally biased region" description="Polar residues" evidence="8">
    <location>
        <begin position="319"/>
        <end position="335"/>
    </location>
</feature>
<dbReference type="Proteomes" id="UP000027920">
    <property type="component" value="Unassembled WGS sequence"/>
</dbReference>
<feature type="region of interest" description="Disordered" evidence="8">
    <location>
        <begin position="162"/>
        <end position="184"/>
    </location>
</feature>
<evidence type="ECO:0000313" key="10">
    <source>
        <dbReference type="EMBL" id="KEF59370.1"/>
    </source>
</evidence>
<evidence type="ECO:0000256" key="1">
    <source>
        <dbReference type="ARBA" id="ARBA00004123"/>
    </source>
</evidence>
<evidence type="ECO:0000256" key="5">
    <source>
        <dbReference type="ARBA" id="ARBA00023163"/>
    </source>
</evidence>
<dbReference type="CDD" id="cd14812">
    <property type="entry name" value="bZIP_u3"/>
    <property type="match status" value="1"/>
</dbReference>
<dbReference type="GO" id="GO:0045944">
    <property type="term" value="P:positive regulation of transcription by RNA polymerase II"/>
    <property type="evidence" value="ECO:0007669"/>
    <property type="project" value="InterPro"/>
</dbReference>
<keyword evidence="4" id="KW-0238">DNA-binding</keyword>
<feature type="region of interest" description="Disordered" evidence="8">
    <location>
        <begin position="318"/>
        <end position="354"/>
    </location>
</feature>
<proteinExistence type="inferred from homology"/>
<dbReference type="VEuPathDB" id="FungiDB:A1O9_04214"/>
<keyword evidence="7" id="KW-0539">Nucleus</keyword>
<dbReference type="InterPro" id="IPR046347">
    <property type="entry name" value="bZIP_sf"/>
</dbReference>
<evidence type="ECO:0000256" key="7">
    <source>
        <dbReference type="ARBA" id="ARBA00023242"/>
    </source>
</evidence>
<dbReference type="GeneID" id="25279147"/>
<dbReference type="PROSITE" id="PS50217">
    <property type="entry name" value="BZIP"/>
    <property type="match status" value="1"/>
</dbReference>
<dbReference type="PANTHER" id="PTHR46714">
    <property type="entry name" value="TRANSCRIPTIONAL ACTIVATOR HAC1"/>
    <property type="match status" value="1"/>
</dbReference>
<dbReference type="AlphaFoldDB" id="A0A072PV07"/>
<evidence type="ECO:0000256" key="3">
    <source>
        <dbReference type="ARBA" id="ARBA00023015"/>
    </source>
</evidence>
<reference evidence="10 11" key="1">
    <citation type="submission" date="2013-03" db="EMBL/GenBank/DDBJ databases">
        <title>The Genome Sequence of Exophiala aquamarina CBS 119918.</title>
        <authorList>
            <consortium name="The Broad Institute Genomics Platform"/>
            <person name="Cuomo C."/>
            <person name="de Hoog S."/>
            <person name="Gorbushina A."/>
            <person name="Walker B."/>
            <person name="Young S.K."/>
            <person name="Zeng Q."/>
            <person name="Gargeya S."/>
            <person name="Fitzgerald M."/>
            <person name="Haas B."/>
            <person name="Abouelleil A."/>
            <person name="Allen A.W."/>
            <person name="Alvarado L."/>
            <person name="Arachchi H.M."/>
            <person name="Berlin A.M."/>
            <person name="Chapman S.B."/>
            <person name="Gainer-Dewar J."/>
            <person name="Goldberg J."/>
            <person name="Griggs A."/>
            <person name="Gujja S."/>
            <person name="Hansen M."/>
            <person name="Howarth C."/>
            <person name="Imamovic A."/>
            <person name="Ireland A."/>
            <person name="Larimer J."/>
            <person name="McCowan C."/>
            <person name="Murphy C."/>
            <person name="Pearson M."/>
            <person name="Poon T.W."/>
            <person name="Priest M."/>
            <person name="Roberts A."/>
            <person name="Saif S."/>
            <person name="Shea T."/>
            <person name="Sisk P."/>
            <person name="Sykes S."/>
            <person name="Wortman J."/>
            <person name="Nusbaum C."/>
            <person name="Birren B."/>
        </authorList>
    </citation>
    <scope>NUCLEOTIDE SEQUENCE [LARGE SCALE GENOMIC DNA]</scope>
    <source>
        <strain evidence="10 11">CBS 119918</strain>
    </source>
</reference>
<dbReference type="Gene3D" id="1.20.5.170">
    <property type="match status" value="1"/>
</dbReference>
<gene>
    <name evidence="10" type="ORF">A1O9_04214</name>
</gene>
<protein>
    <recommendedName>
        <fullName evidence="9">BZIP domain-containing protein</fullName>
    </recommendedName>
</protein>
<feature type="region of interest" description="Disordered" evidence="8">
    <location>
        <begin position="1"/>
        <end position="101"/>
    </location>
</feature>
<dbReference type="STRING" id="1182545.A0A072PV07"/>
<accession>A0A072PV07</accession>
<comment type="subcellular location">
    <subcellularLocation>
        <location evidence="1">Nucleus</location>
    </subcellularLocation>
</comment>
<evidence type="ECO:0000259" key="9">
    <source>
        <dbReference type="PROSITE" id="PS50217"/>
    </source>
</evidence>
<dbReference type="SMART" id="SM00338">
    <property type="entry name" value="BRLZ"/>
    <property type="match status" value="1"/>
</dbReference>
<dbReference type="RefSeq" id="XP_013261960.1">
    <property type="nucleotide sequence ID" value="XM_013406506.1"/>
</dbReference>
<dbReference type="PANTHER" id="PTHR46714:SF6">
    <property type="entry name" value="TRANSCRIPTIONAL ACTIVATOR HAC1"/>
    <property type="match status" value="1"/>
</dbReference>
<comment type="caution">
    <text evidence="10">The sequence shown here is derived from an EMBL/GenBank/DDBJ whole genome shotgun (WGS) entry which is preliminary data.</text>
</comment>
<keyword evidence="11" id="KW-1185">Reference proteome</keyword>
<dbReference type="EMBL" id="AMGV01000003">
    <property type="protein sequence ID" value="KEF59370.1"/>
    <property type="molecule type" value="Genomic_DNA"/>
</dbReference>
<dbReference type="PROSITE" id="PS00036">
    <property type="entry name" value="BZIP_BASIC"/>
    <property type="match status" value="1"/>
</dbReference>
<dbReference type="OrthoDB" id="674948at2759"/>
<dbReference type="Pfam" id="PF07716">
    <property type="entry name" value="bZIP_2"/>
    <property type="match status" value="1"/>
</dbReference>
<evidence type="ECO:0000313" key="11">
    <source>
        <dbReference type="Proteomes" id="UP000027920"/>
    </source>
</evidence>